<reference evidence="2 3" key="1">
    <citation type="submission" date="2018-12" db="EMBL/GenBank/DDBJ databases">
        <title>Complete genome sequence of Flaviflexus salsibiostraticola KCTC 33148.</title>
        <authorList>
            <person name="Bae J.-W."/>
        </authorList>
    </citation>
    <scope>NUCLEOTIDE SEQUENCE [LARGE SCALE GENOMIC DNA]</scope>
    <source>
        <strain evidence="2 3">KCTC 33148</strain>
    </source>
</reference>
<evidence type="ECO:0000313" key="2">
    <source>
        <dbReference type="EMBL" id="AZN29185.1"/>
    </source>
</evidence>
<feature type="transmembrane region" description="Helical" evidence="1">
    <location>
        <begin position="36"/>
        <end position="57"/>
    </location>
</feature>
<keyword evidence="1" id="KW-0812">Transmembrane</keyword>
<dbReference type="KEGG" id="fsl:EJO69_01890"/>
<evidence type="ECO:0000313" key="3">
    <source>
        <dbReference type="Proteomes" id="UP000270021"/>
    </source>
</evidence>
<sequence length="190" mass="19605">MRAAPILRYGTSGLLIAFALLAGLFAAGYAYTDLRLRLAILLTVGWLTIAGGLGFLAWSRPDRAVPVLGVVTIITAGTTIIDSRVDLFGRDDIGPVLTMVIVAILVPLAVLGLRRATAAGLLLLVLGLCQALSAGLLMGQRGGGPPLGAALTGSSGVIVLPILGSGLLLLLAGWLERRATKHRPTEAPVR</sequence>
<feature type="transmembrane region" description="Helical" evidence="1">
    <location>
        <begin position="64"/>
        <end position="81"/>
    </location>
</feature>
<feature type="transmembrane region" description="Helical" evidence="1">
    <location>
        <begin position="93"/>
        <end position="113"/>
    </location>
</feature>
<dbReference type="EMBL" id="CP034438">
    <property type="protein sequence ID" value="AZN29185.1"/>
    <property type="molecule type" value="Genomic_DNA"/>
</dbReference>
<keyword evidence="1" id="KW-1133">Transmembrane helix</keyword>
<organism evidence="2 3">
    <name type="scientific">Flaviflexus salsibiostraticola</name>
    <dbReference type="NCBI Taxonomy" id="1282737"/>
    <lineage>
        <taxon>Bacteria</taxon>
        <taxon>Bacillati</taxon>
        <taxon>Actinomycetota</taxon>
        <taxon>Actinomycetes</taxon>
        <taxon>Actinomycetales</taxon>
        <taxon>Actinomycetaceae</taxon>
        <taxon>Flaviflexus</taxon>
    </lineage>
</organism>
<evidence type="ECO:0000256" key="1">
    <source>
        <dbReference type="SAM" id="Phobius"/>
    </source>
</evidence>
<accession>A0A3S8Z6S9</accession>
<gene>
    <name evidence="2" type="ORF">EJO69_01890</name>
</gene>
<keyword evidence="1" id="KW-0472">Membrane</keyword>
<keyword evidence="3" id="KW-1185">Reference proteome</keyword>
<dbReference type="RefSeq" id="WP_126038481.1">
    <property type="nucleotide sequence ID" value="NZ_CP034438.1"/>
</dbReference>
<proteinExistence type="predicted"/>
<feature type="transmembrane region" description="Helical" evidence="1">
    <location>
        <begin position="158"/>
        <end position="175"/>
    </location>
</feature>
<name>A0A3S8Z6S9_9ACTO</name>
<dbReference type="AlphaFoldDB" id="A0A3S8Z6S9"/>
<dbReference type="Proteomes" id="UP000270021">
    <property type="component" value="Chromosome"/>
</dbReference>
<feature type="transmembrane region" description="Helical" evidence="1">
    <location>
        <begin position="120"/>
        <end position="138"/>
    </location>
</feature>
<protein>
    <submittedName>
        <fullName evidence="2">Uncharacterized protein</fullName>
    </submittedName>
</protein>